<organism evidence="1 2">
    <name type="scientific">Rhodococcus sovatensis</name>
    <dbReference type="NCBI Taxonomy" id="1805840"/>
    <lineage>
        <taxon>Bacteria</taxon>
        <taxon>Bacillati</taxon>
        <taxon>Actinomycetota</taxon>
        <taxon>Actinomycetes</taxon>
        <taxon>Mycobacteriales</taxon>
        <taxon>Nocardiaceae</taxon>
        <taxon>Rhodococcus</taxon>
    </lineage>
</organism>
<accession>A0ABZ2PL64</accession>
<evidence type="ECO:0000313" key="2">
    <source>
        <dbReference type="Proteomes" id="UP001432000"/>
    </source>
</evidence>
<sequence length="178" mass="18990">MSLSTTGRRVGLFAAAFGNINGDAPDYERLRSVSNSLVPFGKHVGTTVTEIGPDRAVVDIPREPHVVNHMNTVHAGALFTAADIAGAAAFVGAAATRLHIVESLVVRSANSTYRKPASGRIRAIATVDEREMRAILAAESDARFELTGKAMMVNDDDVTVAKFTFDYVCDVVVNDGKE</sequence>
<protein>
    <submittedName>
        <fullName evidence="1">YiiD C-terminal domain-containing protein</fullName>
    </submittedName>
</protein>
<keyword evidence="2" id="KW-1185">Reference proteome</keyword>
<name>A0ABZ2PL64_9NOCA</name>
<reference evidence="1 2" key="1">
    <citation type="submission" date="2024-03" db="EMBL/GenBank/DDBJ databases">
        <title>Natural products discovery in diverse microorganisms through a two-stage MS feature dereplication strategy.</title>
        <authorList>
            <person name="Zhang R."/>
        </authorList>
    </citation>
    <scope>NUCLEOTIDE SEQUENCE [LARGE SCALE GENOMIC DNA]</scope>
    <source>
        <strain evidence="1 2">18930</strain>
    </source>
</reference>
<dbReference type="SUPFAM" id="SSF54637">
    <property type="entry name" value="Thioesterase/thiol ester dehydrase-isomerase"/>
    <property type="match status" value="1"/>
</dbReference>
<evidence type="ECO:0000313" key="1">
    <source>
        <dbReference type="EMBL" id="WXG69917.1"/>
    </source>
</evidence>
<dbReference type="RefSeq" id="WP_338890993.1">
    <property type="nucleotide sequence ID" value="NZ_CP147846.1"/>
</dbReference>
<dbReference type="EMBL" id="CP147846">
    <property type="protein sequence ID" value="WXG69917.1"/>
    <property type="molecule type" value="Genomic_DNA"/>
</dbReference>
<dbReference type="InterPro" id="IPR027961">
    <property type="entry name" value="DUF4442"/>
</dbReference>
<dbReference type="Proteomes" id="UP001432000">
    <property type="component" value="Chromosome"/>
</dbReference>
<proteinExistence type="predicted"/>
<dbReference type="InterPro" id="IPR029069">
    <property type="entry name" value="HotDog_dom_sf"/>
</dbReference>
<dbReference type="Gene3D" id="3.10.129.10">
    <property type="entry name" value="Hotdog Thioesterase"/>
    <property type="match status" value="1"/>
</dbReference>
<dbReference type="Pfam" id="PF14539">
    <property type="entry name" value="DUF4442"/>
    <property type="match status" value="1"/>
</dbReference>
<gene>
    <name evidence="1" type="ORF">WDS16_05050</name>
</gene>